<accession>A0A7G7G4P9</accession>
<feature type="compositionally biased region" description="Polar residues" evidence="1">
    <location>
        <begin position="1420"/>
        <end position="1435"/>
    </location>
</feature>
<dbReference type="NCBIfam" id="TIGR04183">
    <property type="entry name" value="Por_Secre_tail"/>
    <property type="match status" value="1"/>
</dbReference>
<feature type="region of interest" description="Disordered" evidence="1">
    <location>
        <begin position="1390"/>
        <end position="1435"/>
    </location>
</feature>
<proteinExistence type="predicted"/>
<reference evidence="3 4" key="1">
    <citation type="journal article" date="2018" name="Int. J. Syst. Evol. Microbiol.">
        <title>Adhaeribacter swui sp. nov., isolated from wet mud.</title>
        <authorList>
            <person name="Kim D.U."/>
            <person name="Kim K.W."/>
            <person name="Kang M.S."/>
            <person name="Kim J.Y."/>
            <person name="Jang J.H."/>
            <person name="Kim M.K."/>
        </authorList>
    </citation>
    <scope>NUCLEOTIDE SEQUENCE [LARGE SCALE GENOMIC DNA]</scope>
    <source>
        <strain evidence="3 4">KCTC 52873</strain>
    </source>
</reference>
<dbReference type="Pfam" id="PF18962">
    <property type="entry name" value="Por_Secre_tail"/>
    <property type="match status" value="1"/>
</dbReference>
<name>A0A7G7G4P9_9BACT</name>
<sequence>MKKTSTHLPWRLGLVVTRSGGLHLCALLIILLNFTPLAQAQKIIWDKTIGGSDNDILAVVQQTADGGYILGGTSNSGKSGDKTQDSLAGFYGRDFQGDYWIVKLKPDGTKDWDKTYGGGGQDKLAAVIQTRDGGYILAGTSNSYKSGDKSQDNYKSEYGFGSDYWIVRIKGDGSKLWDKTIGGTEDEELVSIQQTQDGGFILGGTSSSGISGDKTQASKGNSDYWIVKLNADGSKAWDKTLGGKDVDYLGAVQQTSDGGYILGGYSESGKTGDKSEARQGYTDYWIIKLNADGNKVWDKTLGANKDDQLHALQQTSDGGYIVGGSTYSGKSGDKSEVSRGGEDFWIIKLSVNGNKVWDKTIGGNNSEKISSVQQTPDGGYLVGGTSYSGKGGDKTEDRLGYWIVKIDNAGTKTWDRVISSQGGDNLSSVILTADGNYLLGGTSYSRISGDKSEDNRDKLFYNRATSDFWVVKVDNQIRKNQNLIFPEIPTKTTTDAPFTLSAKTSANLPVTFTIISGPAVVKGNKLTLTGAGNVIIKATQAGNATYNPVVTTRTFTVLLASQQQDFTYGGNRADTLTTMLVTPEGGYLLAGTSASGISGDKTQASQDTTDFWLVKTDATSKKLWDKNFGGNGVDKPTVLVATPDGGYLLGGSSTSGISGQKSQANKGKSDYWIIKLDAQGEKQWDKTYGGNAQDQLTAILITPEGYLLGGTSNSGISGDKTQDSIGETDFWVIKTDLQGKVLWDKTYGGNKADVLVSMLATPNGYLLGGTSASGTSGDKSQINRTLADYWIILINKQGIKQWDKTYGGLVVVDDYEGYTYSNVSSELQSIVPTPDGGFLLGGNSNAAKGGEKSVERPPIYSNYSRILTPDFWVIKIDAQGKKLWDKIYGGVMGTLEVGFDPTYDVNIGVSSLSKIVPLPEGGYLLAGTSNAKAGAEKSESFQRNSEIIYSTTEVNDYWILKIDEQGNTLGDKTIGGYNNDKLTTAVLAPSGDYVLGGTSFSDIGADKSATNQGIADFWLVQVKDGSRPAPAAWNLRYGGNGRDHLTSTIKTRDGGYLSAGYTNSGVSGDKTQNSQGKNDYWIVKSDAAGNKLWDKRYGGSGDDYLNRVIQTRDGGYLLAGSSVSGKSSDKTEASKGKRDYWLVKVDAQGTTEWDKTLGGSGYDELKKVVELASGEYVLGGYSNSPVSGDKTQPNQGGTDYWLVKLAHNGTKLWDKTYGGTQDEILGSFTETTDGGFLLAGSSSSAMSGDKSQASKGASDYWIVKTDPTGSLVWEKTYGGSGQDEAYSVATSGTEFFIAGTSSSGKSGDKSQESKGGKDYWLIKLDQKGNKLWDRTYGGDQDDELRASSASINGGLVLAGFSYSNNSGNKSQNSQGESDYWIVQVDAEGNPIQDQRYGGSGKDELRTVTHTPDGGLLLAGRSNSDASGDRSQPSQGSTDYWLVKIAAPASSIVATRTVSLTEEPGAELTTVTAYPNPFQEKVTVSFTLPQTQIATLRILDSQGKAVATLFQQEAQAQQPYEVEWQASKQEAGMYFLQLQTPTDQSTRKLLLSK</sequence>
<protein>
    <submittedName>
        <fullName evidence="3">T9SS type A sorting domain-containing protein</fullName>
    </submittedName>
</protein>
<evidence type="ECO:0000313" key="4">
    <source>
        <dbReference type="Proteomes" id="UP000515237"/>
    </source>
</evidence>
<evidence type="ECO:0000259" key="2">
    <source>
        <dbReference type="Pfam" id="PF18962"/>
    </source>
</evidence>
<dbReference type="Proteomes" id="UP000515237">
    <property type="component" value="Chromosome"/>
</dbReference>
<feature type="domain" description="Secretion system C-terminal sorting" evidence="2">
    <location>
        <begin position="1473"/>
        <end position="1549"/>
    </location>
</feature>
<dbReference type="InterPro" id="IPR026444">
    <property type="entry name" value="Secre_tail"/>
</dbReference>
<dbReference type="RefSeq" id="WP_185272914.1">
    <property type="nucleotide sequence ID" value="NZ_CP055156.1"/>
</dbReference>
<evidence type="ECO:0000256" key="1">
    <source>
        <dbReference type="SAM" id="MobiDB-lite"/>
    </source>
</evidence>
<evidence type="ECO:0000313" key="3">
    <source>
        <dbReference type="EMBL" id="QNF32133.1"/>
    </source>
</evidence>
<dbReference type="KEGG" id="aswu:HUW51_05080"/>
<dbReference type="PANTHER" id="PTHR42754:SF1">
    <property type="entry name" value="LIPOPROTEIN"/>
    <property type="match status" value="1"/>
</dbReference>
<keyword evidence="4" id="KW-1185">Reference proteome</keyword>
<gene>
    <name evidence="3" type="ORF">HUW51_05080</name>
</gene>
<dbReference type="PANTHER" id="PTHR42754">
    <property type="entry name" value="ENDOGLUCANASE"/>
    <property type="match status" value="1"/>
</dbReference>
<dbReference type="EMBL" id="CP055156">
    <property type="protein sequence ID" value="QNF32133.1"/>
    <property type="molecule type" value="Genomic_DNA"/>
</dbReference>
<organism evidence="3 4">
    <name type="scientific">Adhaeribacter swui</name>
    <dbReference type="NCBI Taxonomy" id="2086471"/>
    <lineage>
        <taxon>Bacteria</taxon>
        <taxon>Pseudomonadati</taxon>
        <taxon>Bacteroidota</taxon>
        <taxon>Cytophagia</taxon>
        <taxon>Cytophagales</taxon>
        <taxon>Hymenobacteraceae</taxon>
        <taxon>Adhaeribacter</taxon>
    </lineage>
</organism>